<evidence type="ECO:0000313" key="3">
    <source>
        <dbReference type="EMBL" id="KRN90128.1"/>
    </source>
</evidence>
<feature type="domain" description="Glycosyl hydrolase family 30 beta sandwich" evidence="2">
    <location>
        <begin position="9"/>
        <end position="58"/>
    </location>
</feature>
<evidence type="ECO:0000259" key="2">
    <source>
        <dbReference type="Pfam" id="PF17189"/>
    </source>
</evidence>
<feature type="region of interest" description="Disordered" evidence="1">
    <location>
        <begin position="61"/>
        <end position="86"/>
    </location>
</feature>
<feature type="compositionally biased region" description="Polar residues" evidence="1">
    <location>
        <begin position="61"/>
        <end position="76"/>
    </location>
</feature>
<reference evidence="3 4" key="1">
    <citation type="journal article" date="2015" name="Genome Announc.">
        <title>Expanding the biotechnology potential of lactobacilli through comparative genomics of 213 strains and associated genera.</title>
        <authorList>
            <person name="Sun Z."/>
            <person name="Harris H.M."/>
            <person name="McCann A."/>
            <person name="Guo C."/>
            <person name="Argimon S."/>
            <person name="Zhang W."/>
            <person name="Yang X."/>
            <person name="Jeffery I.B."/>
            <person name="Cooney J.C."/>
            <person name="Kagawa T.F."/>
            <person name="Liu W."/>
            <person name="Song Y."/>
            <person name="Salvetti E."/>
            <person name="Wrobel A."/>
            <person name="Rasinkangas P."/>
            <person name="Parkhill J."/>
            <person name="Rea M.C."/>
            <person name="O'Sullivan O."/>
            <person name="Ritari J."/>
            <person name="Douillard F.P."/>
            <person name="Paul Ross R."/>
            <person name="Yang R."/>
            <person name="Briner A.E."/>
            <person name="Felis G.E."/>
            <person name="de Vos W.M."/>
            <person name="Barrangou R."/>
            <person name="Klaenhammer T.R."/>
            <person name="Caufield P.W."/>
            <person name="Cui Y."/>
            <person name="Zhang H."/>
            <person name="O'Toole P.W."/>
        </authorList>
    </citation>
    <scope>NUCLEOTIDE SEQUENCE [LARGE SCALE GENOMIC DNA]</scope>
    <source>
        <strain evidence="3 4">DSM 16698</strain>
    </source>
</reference>
<dbReference type="PATRIC" id="fig|695563.3.peg.789"/>
<comment type="caution">
    <text evidence="3">The sequence shown here is derived from an EMBL/GenBank/DDBJ whole genome shotgun (WGS) entry which is preliminary data.</text>
</comment>
<evidence type="ECO:0000313" key="4">
    <source>
        <dbReference type="Proteomes" id="UP000051529"/>
    </source>
</evidence>
<name>A0A0R2KLA4_LACAM</name>
<sequence>MKDDFTGGASSVAFMEPDGSLAVQLYNPTDQKIKVSLSLKDFNRWQNVLLPAYGTVTVHKSNQKMNESEPTANDSFKLNPLPVHLV</sequence>
<organism evidence="3 4">
    <name type="scientific">Lactobacillus amylovorus subsp. animalium DSM 16698</name>
    <dbReference type="NCBI Taxonomy" id="695563"/>
    <lineage>
        <taxon>Bacteria</taxon>
        <taxon>Bacillati</taxon>
        <taxon>Bacillota</taxon>
        <taxon>Bacilli</taxon>
        <taxon>Lactobacillales</taxon>
        <taxon>Lactobacillaceae</taxon>
        <taxon>Lactobacillus</taxon>
        <taxon>Lactobacillus amylovorus subsp. animalium</taxon>
    </lineage>
</organism>
<dbReference type="InterPro" id="IPR033452">
    <property type="entry name" value="GH30_C"/>
</dbReference>
<evidence type="ECO:0000256" key="1">
    <source>
        <dbReference type="SAM" id="MobiDB-lite"/>
    </source>
</evidence>
<proteinExistence type="predicted"/>
<dbReference type="EMBL" id="JQBQ01000024">
    <property type="protein sequence ID" value="KRN90128.1"/>
    <property type="molecule type" value="Genomic_DNA"/>
</dbReference>
<dbReference type="AlphaFoldDB" id="A0A0R2KLA4"/>
<protein>
    <recommendedName>
        <fullName evidence="2">Glycosyl hydrolase family 30 beta sandwich domain-containing protein</fullName>
    </recommendedName>
</protein>
<dbReference type="Pfam" id="PF17189">
    <property type="entry name" value="Glyco_hydro_30C"/>
    <property type="match status" value="1"/>
</dbReference>
<accession>A0A0R2KLA4</accession>
<dbReference type="Proteomes" id="UP000051529">
    <property type="component" value="Unassembled WGS sequence"/>
</dbReference>
<gene>
    <name evidence="3" type="ORF">IV44_GL000737</name>
</gene>